<feature type="chain" id="PRO_5039579277" evidence="2">
    <location>
        <begin position="22"/>
        <end position="357"/>
    </location>
</feature>
<reference evidence="3" key="1">
    <citation type="submission" date="2020-10" db="EMBL/GenBank/DDBJ databases">
        <authorList>
            <person name="Gilroy R."/>
        </authorList>
    </citation>
    <scope>NUCLEOTIDE SEQUENCE</scope>
    <source>
        <strain evidence="3">CHK136-897</strain>
    </source>
</reference>
<evidence type="ECO:0000313" key="4">
    <source>
        <dbReference type="Proteomes" id="UP000824142"/>
    </source>
</evidence>
<reference evidence="3" key="2">
    <citation type="journal article" date="2021" name="PeerJ">
        <title>Extensive microbial diversity within the chicken gut microbiome revealed by metagenomics and culture.</title>
        <authorList>
            <person name="Gilroy R."/>
            <person name="Ravi A."/>
            <person name="Getino M."/>
            <person name="Pursley I."/>
            <person name="Horton D.L."/>
            <person name="Alikhan N.F."/>
            <person name="Baker D."/>
            <person name="Gharbi K."/>
            <person name="Hall N."/>
            <person name="Watson M."/>
            <person name="Adriaenssens E.M."/>
            <person name="Foster-Nyarko E."/>
            <person name="Jarju S."/>
            <person name="Secka A."/>
            <person name="Antonio M."/>
            <person name="Oren A."/>
            <person name="Chaudhuri R.R."/>
            <person name="La Ragione R."/>
            <person name="Hildebrand F."/>
            <person name="Pallen M.J."/>
        </authorList>
    </citation>
    <scope>NUCLEOTIDE SEQUENCE</scope>
    <source>
        <strain evidence="3">CHK136-897</strain>
    </source>
</reference>
<organism evidence="3 4">
    <name type="scientific">Candidatus Enterousia avicola</name>
    <dbReference type="NCBI Taxonomy" id="2840787"/>
    <lineage>
        <taxon>Bacteria</taxon>
        <taxon>Pseudomonadati</taxon>
        <taxon>Pseudomonadota</taxon>
        <taxon>Alphaproteobacteria</taxon>
        <taxon>Candidatus Enterousia</taxon>
    </lineage>
</organism>
<dbReference type="EMBL" id="DVNO01000035">
    <property type="protein sequence ID" value="HIU65761.1"/>
    <property type="molecule type" value="Genomic_DNA"/>
</dbReference>
<evidence type="ECO:0000256" key="1">
    <source>
        <dbReference type="SAM" id="MobiDB-lite"/>
    </source>
</evidence>
<dbReference type="AlphaFoldDB" id="A0A9D1MT69"/>
<feature type="compositionally biased region" description="Polar residues" evidence="1">
    <location>
        <begin position="109"/>
        <end position="182"/>
    </location>
</feature>
<feature type="signal peptide" evidence="2">
    <location>
        <begin position="1"/>
        <end position="21"/>
    </location>
</feature>
<name>A0A9D1MT69_9PROT</name>
<sequence>MLRKLSLFIFVTSLFIADANALTARSAASNYVSENTYNNLYPYMNNTMRTNLNPGTTPSQSNAAINVLTRTKTTSNSTTTRNVVPRSATTVSTARSASTSTQSQKARVATSQSSTRRVTPRATSSSNSARSGTTYTSAATRSVPTSSTRQVVSRSATNTAQVQTATPIRSTRDNSNVSTVRQTTTNAVYTSTDNAVSSARCMADYTECMNAYCERENTEYNRCYCSSKLSQIDSQYKPQIDELIKKILTVKNGNNWTDAEMNEYWMNTIGKYTGDNSWVNLDNALNINWADTESRVRGQQAFAMGHEYCVQYLKNCAYMQTNLRDAYRSEIERDCATYETSLQKLKNAAESIVESYK</sequence>
<dbReference type="Proteomes" id="UP000824142">
    <property type="component" value="Unassembled WGS sequence"/>
</dbReference>
<comment type="caution">
    <text evidence="3">The sequence shown here is derived from an EMBL/GenBank/DDBJ whole genome shotgun (WGS) entry which is preliminary data.</text>
</comment>
<evidence type="ECO:0000313" key="3">
    <source>
        <dbReference type="EMBL" id="HIU65761.1"/>
    </source>
</evidence>
<feature type="region of interest" description="Disordered" evidence="1">
    <location>
        <begin position="70"/>
        <end position="182"/>
    </location>
</feature>
<keyword evidence="2" id="KW-0732">Signal</keyword>
<protein>
    <submittedName>
        <fullName evidence="3">Uncharacterized protein</fullName>
    </submittedName>
</protein>
<proteinExistence type="predicted"/>
<feature type="compositionally biased region" description="Low complexity" evidence="1">
    <location>
        <begin position="70"/>
        <end position="104"/>
    </location>
</feature>
<evidence type="ECO:0000256" key="2">
    <source>
        <dbReference type="SAM" id="SignalP"/>
    </source>
</evidence>
<gene>
    <name evidence="3" type="ORF">IAC63_03950</name>
</gene>
<accession>A0A9D1MT69</accession>